<feature type="region of interest" description="Disordered" evidence="1">
    <location>
        <begin position="36"/>
        <end position="56"/>
    </location>
</feature>
<sequence length="56" mass="5953">MGGMCEKVESDISHQGALDSHDAYTGADVSLLVGTSHRRASEESPSRYRGLVSVAM</sequence>
<protein>
    <submittedName>
        <fullName evidence="2">Uncharacterized protein</fullName>
    </submittedName>
</protein>
<gene>
    <name evidence="2" type="ORF">BofuT4_P141140.1</name>
</gene>
<dbReference type="InParanoid" id="G2YZ04"/>
<proteinExistence type="predicted"/>
<dbReference type="AlphaFoldDB" id="G2YZ04"/>
<reference evidence="3" key="1">
    <citation type="journal article" date="2011" name="PLoS Genet.">
        <title>Genomic analysis of the necrotrophic fungal pathogens Sclerotinia sclerotiorum and Botrytis cinerea.</title>
        <authorList>
            <person name="Amselem J."/>
            <person name="Cuomo C.A."/>
            <person name="van Kan J.A."/>
            <person name="Viaud M."/>
            <person name="Benito E.P."/>
            <person name="Couloux A."/>
            <person name="Coutinho P.M."/>
            <person name="de Vries R.P."/>
            <person name="Dyer P.S."/>
            <person name="Fillinger S."/>
            <person name="Fournier E."/>
            <person name="Gout L."/>
            <person name="Hahn M."/>
            <person name="Kohn L."/>
            <person name="Lapalu N."/>
            <person name="Plummer K.M."/>
            <person name="Pradier J.M."/>
            <person name="Quevillon E."/>
            <person name="Sharon A."/>
            <person name="Simon A."/>
            <person name="ten Have A."/>
            <person name="Tudzynski B."/>
            <person name="Tudzynski P."/>
            <person name="Wincker P."/>
            <person name="Andrew M."/>
            <person name="Anthouard V."/>
            <person name="Beever R.E."/>
            <person name="Beffa R."/>
            <person name="Benoit I."/>
            <person name="Bouzid O."/>
            <person name="Brault B."/>
            <person name="Chen Z."/>
            <person name="Choquer M."/>
            <person name="Collemare J."/>
            <person name="Cotton P."/>
            <person name="Danchin E.G."/>
            <person name="Da Silva C."/>
            <person name="Gautier A."/>
            <person name="Giraud C."/>
            <person name="Giraud T."/>
            <person name="Gonzalez C."/>
            <person name="Grossetete S."/>
            <person name="Guldener U."/>
            <person name="Henrissat B."/>
            <person name="Howlett B.J."/>
            <person name="Kodira C."/>
            <person name="Kretschmer M."/>
            <person name="Lappartient A."/>
            <person name="Leroch M."/>
            <person name="Levis C."/>
            <person name="Mauceli E."/>
            <person name="Neuveglise C."/>
            <person name="Oeser B."/>
            <person name="Pearson M."/>
            <person name="Poulain J."/>
            <person name="Poussereau N."/>
            <person name="Quesneville H."/>
            <person name="Rascle C."/>
            <person name="Schumacher J."/>
            <person name="Segurens B."/>
            <person name="Sexton A."/>
            <person name="Silva E."/>
            <person name="Sirven C."/>
            <person name="Soanes D.M."/>
            <person name="Talbot N.J."/>
            <person name="Templeton M."/>
            <person name="Yandava C."/>
            <person name="Yarden O."/>
            <person name="Zeng Q."/>
            <person name="Rollins J.A."/>
            <person name="Lebrun M.H."/>
            <person name="Dickman M."/>
        </authorList>
    </citation>
    <scope>NUCLEOTIDE SEQUENCE [LARGE SCALE GENOMIC DNA]</scope>
    <source>
        <strain evidence="3">T4</strain>
    </source>
</reference>
<evidence type="ECO:0000313" key="3">
    <source>
        <dbReference type="Proteomes" id="UP000008177"/>
    </source>
</evidence>
<name>G2YZ04_BOTF4</name>
<evidence type="ECO:0000313" key="2">
    <source>
        <dbReference type="EMBL" id="CCD56852.1"/>
    </source>
</evidence>
<organism evidence="2 3">
    <name type="scientific">Botryotinia fuckeliana (strain T4)</name>
    <name type="common">Noble rot fungus</name>
    <name type="synonym">Botrytis cinerea</name>
    <dbReference type="NCBI Taxonomy" id="999810"/>
    <lineage>
        <taxon>Eukaryota</taxon>
        <taxon>Fungi</taxon>
        <taxon>Dikarya</taxon>
        <taxon>Ascomycota</taxon>
        <taxon>Pezizomycotina</taxon>
        <taxon>Leotiomycetes</taxon>
        <taxon>Helotiales</taxon>
        <taxon>Sclerotiniaceae</taxon>
        <taxon>Botrytis</taxon>
    </lineage>
</organism>
<dbReference type="Proteomes" id="UP000008177">
    <property type="component" value="Unplaced contigs"/>
</dbReference>
<dbReference type="EMBL" id="FQ790362">
    <property type="protein sequence ID" value="CCD56852.1"/>
    <property type="molecule type" value="Genomic_DNA"/>
</dbReference>
<dbReference type="HOGENOM" id="CLU_3013996_0_0_1"/>
<accession>G2YZ04</accession>
<evidence type="ECO:0000256" key="1">
    <source>
        <dbReference type="SAM" id="MobiDB-lite"/>
    </source>
</evidence>